<protein>
    <submittedName>
        <fullName evidence="2">Uncharacterized protein</fullName>
    </submittedName>
</protein>
<sequence length="68" mass="7431">FTIEPGVFIDRRLFSSRLDSGASLGKLHPELRVPSADHGTQQCPAIDRQQNSANAGDRIGGKNKKKDK</sequence>
<keyword evidence="3" id="KW-1185">Reference proteome</keyword>
<gene>
    <name evidence="2" type="ORF">CEXT_572781</name>
</gene>
<dbReference type="Proteomes" id="UP001054945">
    <property type="component" value="Unassembled WGS sequence"/>
</dbReference>
<feature type="non-terminal residue" evidence="2">
    <location>
        <position position="1"/>
    </location>
</feature>
<evidence type="ECO:0000256" key="1">
    <source>
        <dbReference type="SAM" id="MobiDB-lite"/>
    </source>
</evidence>
<feature type="compositionally biased region" description="Polar residues" evidence="1">
    <location>
        <begin position="38"/>
        <end position="54"/>
    </location>
</feature>
<organism evidence="2 3">
    <name type="scientific">Caerostris extrusa</name>
    <name type="common">Bark spider</name>
    <name type="synonym">Caerostris bankana</name>
    <dbReference type="NCBI Taxonomy" id="172846"/>
    <lineage>
        <taxon>Eukaryota</taxon>
        <taxon>Metazoa</taxon>
        <taxon>Ecdysozoa</taxon>
        <taxon>Arthropoda</taxon>
        <taxon>Chelicerata</taxon>
        <taxon>Arachnida</taxon>
        <taxon>Araneae</taxon>
        <taxon>Araneomorphae</taxon>
        <taxon>Entelegynae</taxon>
        <taxon>Araneoidea</taxon>
        <taxon>Araneidae</taxon>
        <taxon>Caerostris</taxon>
    </lineage>
</organism>
<reference evidence="2 3" key="1">
    <citation type="submission" date="2021-06" db="EMBL/GenBank/DDBJ databases">
        <title>Caerostris extrusa draft genome.</title>
        <authorList>
            <person name="Kono N."/>
            <person name="Arakawa K."/>
        </authorList>
    </citation>
    <scope>NUCLEOTIDE SEQUENCE [LARGE SCALE GENOMIC DNA]</scope>
</reference>
<accession>A0AAV4VN93</accession>
<comment type="caution">
    <text evidence="2">The sequence shown here is derived from an EMBL/GenBank/DDBJ whole genome shotgun (WGS) entry which is preliminary data.</text>
</comment>
<dbReference type="AlphaFoldDB" id="A0AAV4VN93"/>
<evidence type="ECO:0000313" key="2">
    <source>
        <dbReference type="EMBL" id="GIY71666.1"/>
    </source>
</evidence>
<evidence type="ECO:0000313" key="3">
    <source>
        <dbReference type="Proteomes" id="UP001054945"/>
    </source>
</evidence>
<name>A0AAV4VN93_CAEEX</name>
<proteinExistence type="predicted"/>
<dbReference type="EMBL" id="BPLR01014839">
    <property type="protein sequence ID" value="GIY71666.1"/>
    <property type="molecule type" value="Genomic_DNA"/>
</dbReference>
<feature type="region of interest" description="Disordered" evidence="1">
    <location>
        <begin position="33"/>
        <end position="68"/>
    </location>
</feature>